<dbReference type="GO" id="GO:0004370">
    <property type="term" value="F:glycerol kinase activity"/>
    <property type="evidence" value="ECO:0007669"/>
    <property type="project" value="TreeGrafter"/>
</dbReference>
<dbReference type="InterPro" id="IPR013449">
    <property type="entry name" value="Rhamnulokinase"/>
</dbReference>
<dbReference type="PANTHER" id="PTHR10196">
    <property type="entry name" value="SUGAR KINASE"/>
    <property type="match status" value="1"/>
</dbReference>
<evidence type="ECO:0000259" key="9">
    <source>
        <dbReference type="Pfam" id="PF02782"/>
    </source>
</evidence>
<keyword evidence="6" id="KW-1015">Disulfide bond</keyword>
<dbReference type="CDD" id="cd07771">
    <property type="entry name" value="ASKHA_NBD_FGGY_RhaB-like"/>
    <property type="match status" value="1"/>
</dbReference>
<evidence type="ECO:0000256" key="3">
    <source>
        <dbReference type="ARBA" id="ARBA00022741"/>
    </source>
</evidence>
<dbReference type="GO" id="GO:0005524">
    <property type="term" value="F:ATP binding"/>
    <property type="evidence" value="ECO:0007669"/>
    <property type="project" value="UniProtKB-KW"/>
</dbReference>
<dbReference type="InterPro" id="IPR018485">
    <property type="entry name" value="FGGY_C"/>
</dbReference>
<comment type="similarity">
    <text evidence="1">Belongs to the FGGY kinase family.</text>
</comment>
<evidence type="ECO:0000256" key="2">
    <source>
        <dbReference type="ARBA" id="ARBA00022679"/>
    </source>
</evidence>
<dbReference type="InterPro" id="IPR018484">
    <property type="entry name" value="FGGY_N"/>
</dbReference>
<reference evidence="10 11" key="1">
    <citation type="submission" date="2018-08" db="EMBL/GenBank/DDBJ databases">
        <title>A genome reference for cultivated species of the human gut microbiota.</title>
        <authorList>
            <person name="Zou Y."/>
            <person name="Xue W."/>
            <person name="Luo G."/>
        </authorList>
    </citation>
    <scope>NUCLEOTIDE SEQUENCE [LARGE SCALE GENOMIC DNA]</scope>
    <source>
        <strain evidence="10 11">TF10-3AC</strain>
    </source>
</reference>
<keyword evidence="4 10" id="KW-0418">Kinase</keyword>
<evidence type="ECO:0000259" key="8">
    <source>
        <dbReference type="Pfam" id="PF00370"/>
    </source>
</evidence>
<dbReference type="Proteomes" id="UP000260862">
    <property type="component" value="Unassembled WGS sequence"/>
</dbReference>
<accession>A0A3E4N5E6</accession>
<evidence type="ECO:0000256" key="6">
    <source>
        <dbReference type="ARBA" id="ARBA00023157"/>
    </source>
</evidence>
<keyword evidence="2" id="KW-0808">Transferase</keyword>
<dbReference type="Pfam" id="PF02782">
    <property type="entry name" value="FGGY_C"/>
    <property type="match status" value="1"/>
</dbReference>
<dbReference type="GO" id="GO:0006071">
    <property type="term" value="P:glycerol metabolic process"/>
    <property type="evidence" value="ECO:0007669"/>
    <property type="project" value="TreeGrafter"/>
</dbReference>
<evidence type="ECO:0000256" key="1">
    <source>
        <dbReference type="ARBA" id="ARBA00009156"/>
    </source>
</evidence>
<evidence type="ECO:0000313" key="11">
    <source>
        <dbReference type="Proteomes" id="UP000260862"/>
    </source>
</evidence>
<keyword evidence="7" id="KW-0684">Rhamnose metabolism</keyword>
<keyword evidence="11" id="KW-1185">Reference proteome</keyword>
<evidence type="ECO:0000256" key="4">
    <source>
        <dbReference type="ARBA" id="ARBA00022777"/>
    </source>
</evidence>
<feature type="domain" description="Carbohydrate kinase FGGY N-terminal" evidence="8">
    <location>
        <begin position="5"/>
        <end position="246"/>
    </location>
</feature>
<dbReference type="Gene3D" id="3.30.420.40">
    <property type="match status" value="2"/>
</dbReference>
<dbReference type="EMBL" id="QSQT01000005">
    <property type="protein sequence ID" value="RGK57346.1"/>
    <property type="molecule type" value="Genomic_DNA"/>
</dbReference>
<gene>
    <name evidence="10" type="ORF">DXD04_03770</name>
</gene>
<proteinExistence type="inferred from homology"/>
<dbReference type="InterPro" id="IPR043129">
    <property type="entry name" value="ATPase_NBD"/>
</dbReference>
<name>A0A3E4N5E6_9BACT</name>
<organism evidence="10 11">
    <name type="scientific">Phocaeicola plebeius</name>
    <dbReference type="NCBI Taxonomy" id="310297"/>
    <lineage>
        <taxon>Bacteria</taxon>
        <taxon>Pseudomonadati</taxon>
        <taxon>Bacteroidota</taxon>
        <taxon>Bacteroidia</taxon>
        <taxon>Bacteroidales</taxon>
        <taxon>Bacteroidaceae</taxon>
        <taxon>Phocaeicola</taxon>
    </lineage>
</organism>
<evidence type="ECO:0000256" key="7">
    <source>
        <dbReference type="ARBA" id="ARBA00023308"/>
    </source>
</evidence>
<dbReference type="AlphaFoldDB" id="A0A3E4N5E6"/>
<dbReference type="GO" id="GO:0008993">
    <property type="term" value="F:rhamnulokinase activity"/>
    <property type="evidence" value="ECO:0007669"/>
    <property type="project" value="InterPro"/>
</dbReference>
<evidence type="ECO:0000313" key="10">
    <source>
        <dbReference type="EMBL" id="RGK57346.1"/>
    </source>
</evidence>
<dbReference type="RefSeq" id="WP_117671028.1">
    <property type="nucleotide sequence ID" value="NZ_CABOGR010000005.1"/>
</dbReference>
<sequence length="492" mass="54518">MDSKYFIAFDLGATSGRTILGTLTGDKLTLEEVTRFPNQMLQLNGHFYWNIFSLYENLKKGLAAVAQKKVSVTSIGIDTWGVDFAFVNEEGALIGLPYAYRDPQTIGKKEEFFEKVMPADELYGKTGIQHMDFNSIFQLYTLKQRKDFGLTHASRLLFMPDALSYLLTGKMVTEYTIASTSQLLNPETRKLDEKLLEVLGVSKFLFADMVEPGAKVGMLTEDLCEELQIESVPVIAVAGHDTASAVAAVPAANKNFAYLSSGTWSLMGIETDGPVVNEKTTHYNITNEGGVDGTIRLLKNITGMWIVEQCLKKWHKEGTDYTYPQMVELAQAARPFACFINPDDSGFTNPQDMPKAICEYCARTGQNAPQTHGEFIRVIFESLALKYREVLDVFRELSVNPIEKLHIIGGGSRNKLLNQFTSNAIGLPVVAGPSEASSIGNIMLQAKAAGVVSTLQEMRNVISVNVEPDYFSPADAEVWNEAYQKYISIIKK</sequence>
<evidence type="ECO:0000256" key="5">
    <source>
        <dbReference type="ARBA" id="ARBA00022840"/>
    </source>
</evidence>
<feature type="domain" description="Carbohydrate kinase FGGY C-terminal" evidence="9">
    <location>
        <begin position="257"/>
        <end position="449"/>
    </location>
</feature>
<comment type="caution">
    <text evidence="10">The sequence shown here is derived from an EMBL/GenBank/DDBJ whole genome shotgun (WGS) entry which is preliminary data.</text>
</comment>
<keyword evidence="5" id="KW-0067">ATP-binding</keyword>
<keyword evidence="3" id="KW-0547">Nucleotide-binding</keyword>
<protein>
    <submittedName>
        <fullName evidence="10">Rhamnulokinase</fullName>
    </submittedName>
</protein>
<dbReference type="GO" id="GO:0019301">
    <property type="term" value="P:rhamnose catabolic process"/>
    <property type="evidence" value="ECO:0007669"/>
    <property type="project" value="InterPro"/>
</dbReference>
<dbReference type="Pfam" id="PF00370">
    <property type="entry name" value="FGGY_N"/>
    <property type="match status" value="1"/>
</dbReference>
<dbReference type="SUPFAM" id="SSF53067">
    <property type="entry name" value="Actin-like ATPase domain"/>
    <property type="match status" value="2"/>
</dbReference>
<dbReference type="PANTHER" id="PTHR10196:SF93">
    <property type="entry name" value="L-RHAMNULOKINASE"/>
    <property type="match status" value="1"/>
</dbReference>
<dbReference type="GO" id="GO:0005829">
    <property type="term" value="C:cytosol"/>
    <property type="evidence" value="ECO:0007669"/>
    <property type="project" value="TreeGrafter"/>
</dbReference>